<name>A0A2N1PLL1_9BACT</name>
<accession>A0A2N1PLL1</accession>
<dbReference type="Proteomes" id="UP000233256">
    <property type="component" value="Unassembled WGS sequence"/>
</dbReference>
<sequence length="63" mass="6975">MSPLRGKIQSGNVVNGSAPGSGPKSRKGWRDGTGPGREFEQNLKKYDFRQKIELTDTQVKRQG</sequence>
<evidence type="ECO:0000313" key="3">
    <source>
        <dbReference type="Proteomes" id="UP000233256"/>
    </source>
</evidence>
<dbReference type="AlphaFoldDB" id="A0A2N1PLL1"/>
<protein>
    <submittedName>
        <fullName evidence="2">Uncharacterized protein</fullName>
    </submittedName>
</protein>
<gene>
    <name evidence="2" type="ORF">CVV64_15110</name>
</gene>
<feature type="region of interest" description="Disordered" evidence="1">
    <location>
        <begin position="1"/>
        <end position="44"/>
    </location>
</feature>
<organism evidence="2 3">
    <name type="scientific">Candidatus Wallbacteria bacterium HGW-Wallbacteria-1</name>
    <dbReference type="NCBI Taxonomy" id="2013854"/>
    <lineage>
        <taxon>Bacteria</taxon>
        <taxon>Candidatus Walliibacteriota</taxon>
    </lineage>
</organism>
<comment type="caution">
    <text evidence="2">The sequence shown here is derived from an EMBL/GenBank/DDBJ whole genome shotgun (WGS) entry which is preliminary data.</text>
</comment>
<reference evidence="2 3" key="1">
    <citation type="journal article" date="2017" name="ISME J.">
        <title>Potential for microbial H2 and metal transformations associated with novel bacteria and archaea in deep terrestrial subsurface sediments.</title>
        <authorList>
            <person name="Hernsdorf A.W."/>
            <person name="Amano Y."/>
            <person name="Miyakawa K."/>
            <person name="Ise K."/>
            <person name="Suzuki Y."/>
            <person name="Anantharaman K."/>
            <person name="Probst A."/>
            <person name="Burstein D."/>
            <person name="Thomas B.C."/>
            <person name="Banfield J.F."/>
        </authorList>
    </citation>
    <scope>NUCLEOTIDE SEQUENCE [LARGE SCALE GENOMIC DNA]</scope>
    <source>
        <strain evidence="2">HGW-Wallbacteria-1</strain>
    </source>
</reference>
<dbReference type="EMBL" id="PGXC01000022">
    <property type="protein sequence ID" value="PKK89237.1"/>
    <property type="molecule type" value="Genomic_DNA"/>
</dbReference>
<evidence type="ECO:0000313" key="2">
    <source>
        <dbReference type="EMBL" id="PKK89237.1"/>
    </source>
</evidence>
<proteinExistence type="predicted"/>
<evidence type="ECO:0000256" key="1">
    <source>
        <dbReference type="SAM" id="MobiDB-lite"/>
    </source>
</evidence>